<evidence type="ECO:0000256" key="1">
    <source>
        <dbReference type="SAM" id="MobiDB-lite"/>
    </source>
</evidence>
<feature type="compositionally biased region" description="Basic and acidic residues" evidence="1">
    <location>
        <begin position="89"/>
        <end position="98"/>
    </location>
</feature>
<organism evidence="2 3">
    <name type="scientific">Pocillopora meandrina</name>
    <dbReference type="NCBI Taxonomy" id="46732"/>
    <lineage>
        <taxon>Eukaryota</taxon>
        <taxon>Metazoa</taxon>
        <taxon>Cnidaria</taxon>
        <taxon>Anthozoa</taxon>
        <taxon>Hexacorallia</taxon>
        <taxon>Scleractinia</taxon>
        <taxon>Astrocoeniina</taxon>
        <taxon>Pocilloporidae</taxon>
        <taxon>Pocillopora</taxon>
    </lineage>
</organism>
<protein>
    <submittedName>
        <fullName evidence="2">Uncharacterized protein</fullName>
    </submittedName>
</protein>
<feature type="region of interest" description="Disordered" evidence="1">
    <location>
        <begin position="196"/>
        <end position="256"/>
    </location>
</feature>
<comment type="caution">
    <text evidence="2">The sequence shown here is derived from an EMBL/GenBank/DDBJ whole genome shotgun (WGS) entry which is preliminary data.</text>
</comment>
<keyword evidence="3" id="KW-1185">Reference proteome</keyword>
<evidence type="ECO:0000313" key="2">
    <source>
        <dbReference type="EMBL" id="CAH3124519.1"/>
    </source>
</evidence>
<proteinExistence type="predicted"/>
<feature type="compositionally biased region" description="Basic and acidic residues" evidence="1">
    <location>
        <begin position="220"/>
        <end position="244"/>
    </location>
</feature>
<accession>A0AAU9WST8</accession>
<evidence type="ECO:0000313" key="3">
    <source>
        <dbReference type="Proteomes" id="UP001159428"/>
    </source>
</evidence>
<dbReference type="Proteomes" id="UP001159428">
    <property type="component" value="Unassembled WGS sequence"/>
</dbReference>
<gene>
    <name evidence="2" type="ORF">PMEA_00011319</name>
</gene>
<dbReference type="EMBL" id="CALNXJ010000020">
    <property type="protein sequence ID" value="CAH3124519.1"/>
    <property type="molecule type" value="Genomic_DNA"/>
</dbReference>
<dbReference type="SUPFAM" id="SSF52540">
    <property type="entry name" value="P-loop containing nucleoside triphosphate hydrolases"/>
    <property type="match status" value="1"/>
</dbReference>
<name>A0AAU9WST8_9CNID</name>
<feature type="compositionally biased region" description="Basic and acidic residues" evidence="1">
    <location>
        <begin position="67"/>
        <end position="81"/>
    </location>
</feature>
<reference evidence="2 3" key="1">
    <citation type="submission" date="2022-05" db="EMBL/GenBank/DDBJ databases">
        <authorList>
            <consortium name="Genoscope - CEA"/>
            <person name="William W."/>
        </authorList>
    </citation>
    <scope>NUCLEOTIDE SEQUENCE [LARGE SCALE GENOMIC DNA]</scope>
</reference>
<dbReference type="AlphaFoldDB" id="A0AAU9WST8"/>
<feature type="region of interest" description="Disordered" evidence="1">
    <location>
        <begin position="1"/>
        <end position="27"/>
    </location>
</feature>
<sequence>MNSPSEENKKRHRENFSTPESDPNVLEASTVKCFPAVKRSFRQKQSNWRWRWRYFTRALQPISEQGENAKDDTIKGDESDRNSAGVGSNEKDLERGHESIDLYNKDKVDCAYNTKDENSLQNNQESLASKEDYSACNKLIEKFQEAVLDNAVRIIQATFKRFRERRHFLKLKKAATVIQRSVRQWLKLRQLNERPRLKSPKHKGKLEIGEQKSGSMPDLLNEKVDGIHTENKEKGGARETPHGEFEDEREPTNGGFEDERDNCQCNCKELIHGNEELCARESTVDETDQFDISFDSLDTESFMGSADNLNETDVFIDQNGDNSPTGDADALSLADSGIDMCSDTVQEVAIIEECEFSKIENTLPNTSSSLTNEPTDHQK</sequence>
<dbReference type="Gene3D" id="1.20.5.190">
    <property type="match status" value="1"/>
</dbReference>
<dbReference type="InterPro" id="IPR027417">
    <property type="entry name" value="P-loop_NTPase"/>
</dbReference>
<feature type="region of interest" description="Disordered" evidence="1">
    <location>
        <begin position="65"/>
        <end position="98"/>
    </location>
</feature>